<proteinExistence type="predicted"/>
<dbReference type="EMBL" id="JACGWO010000011">
    <property type="protein sequence ID" value="KAK4414739.1"/>
    <property type="molecule type" value="Genomic_DNA"/>
</dbReference>
<reference evidence="1" key="2">
    <citation type="journal article" date="2024" name="Plant">
        <title>Genomic evolution and insights into agronomic trait innovations of Sesamum species.</title>
        <authorList>
            <person name="Miao H."/>
            <person name="Wang L."/>
            <person name="Qu L."/>
            <person name="Liu H."/>
            <person name="Sun Y."/>
            <person name="Le M."/>
            <person name="Wang Q."/>
            <person name="Wei S."/>
            <person name="Zheng Y."/>
            <person name="Lin W."/>
            <person name="Duan Y."/>
            <person name="Cao H."/>
            <person name="Xiong S."/>
            <person name="Wang X."/>
            <person name="Wei L."/>
            <person name="Li C."/>
            <person name="Ma Q."/>
            <person name="Ju M."/>
            <person name="Zhao R."/>
            <person name="Li G."/>
            <person name="Mu C."/>
            <person name="Tian Q."/>
            <person name="Mei H."/>
            <person name="Zhang T."/>
            <person name="Gao T."/>
            <person name="Zhang H."/>
        </authorList>
    </citation>
    <scope>NUCLEOTIDE SEQUENCE</scope>
    <source>
        <strain evidence="1">3651</strain>
    </source>
</reference>
<accession>A0AAE2CA59</accession>
<gene>
    <name evidence="1" type="ORF">Salat_2580800</name>
</gene>
<evidence type="ECO:0000313" key="1">
    <source>
        <dbReference type="EMBL" id="KAK4414739.1"/>
    </source>
</evidence>
<reference evidence="1" key="1">
    <citation type="submission" date="2020-06" db="EMBL/GenBank/DDBJ databases">
        <authorList>
            <person name="Li T."/>
            <person name="Hu X."/>
            <person name="Zhang T."/>
            <person name="Song X."/>
            <person name="Zhang H."/>
            <person name="Dai N."/>
            <person name="Sheng W."/>
            <person name="Hou X."/>
            <person name="Wei L."/>
        </authorList>
    </citation>
    <scope>NUCLEOTIDE SEQUENCE</scope>
    <source>
        <strain evidence="1">3651</strain>
        <tissue evidence="1">Leaf</tissue>
    </source>
</reference>
<protein>
    <submittedName>
        <fullName evidence="1">Uncharacterized protein</fullName>
    </submittedName>
</protein>
<comment type="caution">
    <text evidence="1">The sequence shown here is derived from an EMBL/GenBank/DDBJ whole genome shotgun (WGS) entry which is preliminary data.</text>
</comment>
<organism evidence="1 2">
    <name type="scientific">Sesamum alatum</name>
    <dbReference type="NCBI Taxonomy" id="300844"/>
    <lineage>
        <taxon>Eukaryota</taxon>
        <taxon>Viridiplantae</taxon>
        <taxon>Streptophyta</taxon>
        <taxon>Embryophyta</taxon>
        <taxon>Tracheophyta</taxon>
        <taxon>Spermatophyta</taxon>
        <taxon>Magnoliopsida</taxon>
        <taxon>eudicotyledons</taxon>
        <taxon>Gunneridae</taxon>
        <taxon>Pentapetalae</taxon>
        <taxon>asterids</taxon>
        <taxon>lamiids</taxon>
        <taxon>Lamiales</taxon>
        <taxon>Pedaliaceae</taxon>
        <taxon>Sesamum</taxon>
    </lineage>
</organism>
<sequence>MEELSLLLSWLFRASNWLSDFVLQLEEDGFGGHYGVLNVEQSTLFTTGFLFGVLSWDVHSSRSSESWIERVLISNTETSSYDPNCGEQEVCSIPVAGEAQTTVVVWTVSVDGQNPGRHRLTIYKIMIVNHPRAKPEGMSHCFFVFHSRQEAI</sequence>
<name>A0AAE2CA59_9LAMI</name>
<keyword evidence="2" id="KW-1185">Reference proteome</keyword>
<dbReference type="AlphaFoldDB" id="A0AAE2CA59"/>
<dbReference type="Proteomes" id="UP001293254">
    <property type="component" value="Unassembled WGS sequence"/>
</dbReference>
<evidence type="ECO:0000313" key="2">
    <source>
        <dbReference type="Proteomes" id="UP001293254"/>
    </source>
</evidence>